<sequence>MPSYRRRSGDGDGCGLAVVTLTILASAVVALIATAPDDDPEVVADCVLATKQADGTYQIVDDRYCDGGSHAAYYHWLYGSSTTSRPGYVRGGTSLKPANAEITTRRGTVIQRGGFGRSGGGGGG</sequence>
<keyword evidence="2" id="KW-1185">Reference proteome</keyword>
<organism evidence="1 2">
    <name type="scientific">Nonomuraea maritima</name>
    <dbReference type="NCBI Taxonomy" id="683260"/>
    <lineage>
        <taxon>Bacteria</taxon>
        <taxon>Bacillati</taxon>
        <taxon>Actinomycetota</taxon>
        <taxon>Actinomycetes</taxon>
        <taxon>Streptosporangiales</taxon>
        <taxon>Streptosporangiaceae</taxon>
        <taxon>Nonomuraea</taxon>
    </lineage>
</organism>
<proteinExistence type="predicted"/>
<evidence type="ECO:0000313" key="1">
    <source>
        <dbReference type="EMBL" id="SDL74291.1"/>
    </source>
</evidence>
<dbReference type="AlphaFoldDB" id="A0A1G9MJW4"/>
<dbReference type="STRING" id="683260.SAMN05421874_12862"/>
<reference evidence="1 2" key="1">
    <citation type="submission" date="2016-10" db="EMBL/GenBank/DDBJ databases">
        <authorList>
            <person name="de Groot N.N."/>
        </authorList>
    </citation>
    <scope>NUCLEOTIDE SEQUENCE [LARGE SCALE GENOMIC DNA]</scope>
    <source>
        <strain evidence="1 2">CGMCC 4.5681</strain>
    </source>
</reference>
<dbReference type="OrthoDB" id="3542270at2"/>
<evidence type="ECO:0000313" key="2">
    <source>
        <dbReference type="Proteomes" id="UP000198683"/>
    </source>
</evidence>
<name>A0A1G9MJW4_9ACTN</name>
<protein>
    <submittedName>
        <fullName evidence="1">Uncharacterized protein</fullName>
    </submittedName>
</protein>
<gene>
    <name evidence="1" type="ORF">SAMN05421874_12862</name>
</gene>
<accession>A0A1G9MJW4</accession>
<dbReference type="Proteomes" id="UP000198683">
    <property type="component" value="Unassembled WGS sequence"/>
</dbReference>
<dbReference type="RefSeq" id="WP_143022292.1">
    <property type="nucleotide sequence ID" value="NZ_FNFB01000028.1"/>
</dbReference>
<dbReference type="EMBL" id="FNFB01000028">
    <property type="protein sequence ID" value="SDL74291.1"/>
    <property type="molecule type" value="Genomic_DNA"/>
</dbReference>